<evidence type="ECO:0000313" key="2">
    <source>
        <dbReference type="Proteomes" id="UP001386955"/>
    </source>
</evidence>
<comment type="caution">
    <text evidence="1">The sequence shown here is derived from an EMBL/GenBank/DDBJ whole genome shotgun (WGS) entry which is preliminary data.</text>
</comment>
<organism evidence="1 2">
    <name type="scientific">Psophocarpus tetragonolobus</name>
    <name type="common">Winged bean</name>
    <name type="synonym">Dolichos tetragonolobus</name>
    <dbReference type="NCBI Taxonomy" id="3891"/>
    <lineage>
        <taxon>Eukaryota</taxon>
        <taxon>Viridiplantae</taxon>
        <taxon>Streptophyta</taxon>
        <taxon>Embryophyta</taxon>
        <taxon>Tracheophyta</taxon>
        <taxon>Spermatophyta</taxon>
        <taxon>Magnoliopsida</taxon>
        <taxon>eudicotyledons</taxon>
        <taxon>Gunneridae</taxon>
        <taxon>Pentapetalae</taxon>
        <taxon>rosids</taxon>
        <taxon>fabids</taxon>
        <taxon>Fabales</taxon>
        <taxon>Fabaceae</taxon>
        <taxon>Papilionoideae</taxon>
        <taxon>50 kb inversion clade</taxon>
        <taxon>NPAAA clade</taxon>
        <taxon>indigoferoid/millettioid clade</taxon>
        <taxon>Phaseoleae</taxon>
        <taxon>Psophocarpus</taxon>
    </lineage>
</organism>
<proteinExistence type="predicted"/>
<protein>
    <submittedName>
        <fullName evidence="1">Uncharacterized protein</fullName>
    </submittedName>
</protein>
<accession>A0AAN9XDZ2</accession>
<sequence>MLIQDIILKGLYEGDMKDMVETKISSSRDGVQFRRECTGTKEQKDKNCMNSSDEVTATCDLDAQNQLVKAQQEGRDIKGLEGEKAVEIFSSNAEEINMTKVVSKGEEEWEELVDVDMEFHQEGCHSLEGNKMVRRGGLGRSEAKYEGWEQECGERR</sequence>
<dbReference type="Proteomes" id="UP001386955">
    <property type="component" value="Unassembled WGS sequence"/>
</dbReference>
<evidence type="ECO:0000313" key="1">
    <source>
        <dbReference type="EMBL" id="KAK7389023.1"/>
    </source>
</evidence>
<keyword evidence="2" id="KW-1185">Reference proteome</keyword>
<dbReference type="AlphaFoldDB" id="A0AAN9XDZ2"/>
<name>A0AAN9XDZ2_PSOTE</name>
<gene>
    <name evidence="1" type="ORF">VNO78_23854</name>
</gene>
<reference evidence="1 2" key="1">
    <citation type="submission" date="2024-01" db="EMBL/GenBank/DDBJ databases">
        <title>The genomes of 5 underutilized Papilionoideae crops provide insights into root nodulation and disease resistanc.</title>
        <authorList>
            <person name="Jiang F."/>
        </authorList>
    </citation>
    <scope>NUCLEOTIDE SEQUENCE [LARGE SCALE GENOMIC DNA]</scope>
    <source>
        <strain evidence="1">DUOXIRENSHENG_FW03</strain>
        <tissue evidence="1">Leaves</tissue>
    </source>
</reference>
<dbReference type="EMBL" id="JAYMYS010000006">
    <property type="protein sequence ID" value="KAK7389023.1"/>
    <property type="molecule type" value="Genomic_DNA"/>
</dbReference>